<organism evidence="2 3">
    <name type="scientific">Sarcoptes scabiei</name>
    <name type="common">Itch mite</name>
    <name type="synonym">Acarus scabiei</name>
    <dbReference type="NCBI Taxonomy" id="52283"/>
    <lineage>
        <taxon>Eukaryota</taxon>
        <taxon>Metazoa</taxon>
        <taxon>Ecdysozoa</taxon>
        <taxon>Arthropoda</taxon>
        <taxon>Chelicerata</taxon>
        <taxon>Arachnida</taxon>
        <taxon>Acari</taxon>
        <taxon>Acariformes</taxon>
        <taxon>Sarcoptiformes</taxon>
        <taxon>Astigmata</taxon>
        <taxon>Psoroptidia</taxon>
        <taxon>Sarcoptoidea</taxon>
        <taxon>Sarcoptidae</taxon>
        <taxon>Sarcoptinae</taxon>
        <taxon>Sarcoptes</taxon>
    </lineage>
</organism>
<reference evidence="2 3" key="1">
    <citation type="journal article" date="2015" name="Parasit. Vectors">
        <title>Draft genome of the scabies mite.</title>
        <authorList>
            <person name="Rider S.D.Jr."/>
            <person name="Morgan M.S."/>
            <person name="Arlian L.G."/>
        </authorList>
    </citation>
    <scope>NUCLEOTIDE SEQUENCE [LARGE SCALE GENOMIC DNA]</scope>
    <source>
        <strain evidence="2">Arlian Lab</strain>
    </source>
</reference>
<gene>
    <name evidence="2" type="ORF">QR98_0032470</name>
</gene>
<dbReference type="OrthoDB" id="6516185at2759"/>
<dbReference type="AlphaFoldDB" id="A0A132A1H6"/>
<evidence type="ECO:0000313" key="2">
    <source>
        <dbReference type="EMBL" id="KPM04793.1"/>
    </source>
</evidence>
<name>A0A132A1H6_SARSC</name>
<sequence>MAEDRLSVISKQLFSIYEKYDTELDSERLRVRSTELMLALNTFGKDLRLLSINNKLLYSDSNTGQDQFNLTFDENDLDRKIQLRFVIPTNLDVSENLDFLIELGIVLDENFPESKPLVKLELITNVFNQTINELRMKLETFDQKLKDYATTSDMVDLVYELIKETHRLVALVDKWRIDDVVFSGQILRSNLRQYEDYFPNEAPKVSSSPASILYSKQSSSIISRRSQSTPFSLP</sequence>
<dbReference type="Proteomes" id="UP000616769">
    <property type="component" value="Unassembled WGS sequence"/>
</dbReference>
<feature type="region of interest" description="Disordered" evidence="1">
    <location>
        <begin position="215"/>
        <end position="234"/>
    </location>
</feature>
<dbReference type="EMBL" id="JXLN01009968">
    <property type="protein sequence ID" value="KPM04793.1"/>
    <property type="molecule type" value="Genomic_DNA"/>
</dbReference>
<dbReference type="VEuPathDB" id="VectorBase:SSCA001484"/>
<comment type="caution">
    <text evidence="2">The sequence shown here is derived from an EMBL/GenBank/DDBJ whole genome shotgun (WGS) entry which is preliminary data.</text>
</comment>
<protein>
    <submittedName>
        <fullName evidence="2">Uncharacterized protein</fullName>
    </submittedName>
</protein>
<feature type="compositionally biased region" description="Low complexity" evidence="1">
    <location>
        <begin position="217"/>
        <end position="228"/>
    </location>
</feature>
<accession>A0A132A1H6</accession>
<evidence type="ECO:0000313" key="3">
    <source>
        <dbReference type="Proteomes" id="UP000616769"/>
    </source>
</evidence>
<proteinExistence type="predicted"/>
<evidence type="ECO:0000256" key="1">
    <source>
        <dbReference type="SAM" id="MobiDB-lite"/>
    </source>
</evidence>